<proteinExistence type="inferred from homology"/>
<evidence type="ECO:0000256" key="5">
    <source>
        <dbReference type="HAMAP-Rule" id="MF_01328"/>
    </source>
</evidence>
<dbReference type="PANTHER" id="PTHR10746">
    <property type="entry name" value="50S RIBOSOMAL PROTEIN L4"/>
    <property type="match status" value="1"/>
</dbReference>
<reference evidence="7 8" key="1">
    <citation type="submission" date="2024-04" db="EMBL/GenBank/DDBJ databases">
        <authorList>
            <person name="Cremers G."/>
        </authorList>
    </citation>
    <scope>NUCLEOTIDE SEQUENCE [LARGE SCALE GENOMIC DNA]</scope>
    <source>
        <strain evidence="7">MeCH1-AG</strain>
    </source>
</reference>
<gene>
    <name evidence="5 7" type="primary">rplD</name>
    <name evidence="7" type="ORF">MECH1_V1_2439</name>
</gene>
<comment type="subunit">
    <text evidence="5">Part of the 50S ribosomal subunit.</text>
</comment>
<accession>A0ABM9NKQ4</accession>
<evidence type="ECO:0000313" key="7">
    <source>
        <dbReference type="EMBL" id="CAL1241215.1"/>
    </source>
</evidence>
<evidence type="ECO:0000256" key="6">
    <source>
        <dbReference type="SAM" id="MobiDB-lite"/>
    </source>
</evidence>
<dbReference type="SUPFAM" id="SSF52166">
    <property type="entry name" value="Ribosomal protein L4"/>
    <property type="match status" value="1"/>
</dbReference>
<dbReference type="Pfam" id="PF00573">
    <property type="entry name" value="Ribosomal_L4"/>
    <property type="match status" value="1"/>
</dbReference>
<keyword evidence="8" id="KW-1185">Reference proteome</keyword>
<evidence type="ECO:0000256" key="1">
    <source>
        <dbReference type="ARBA" id="ARBA00010528"/>
    </source>
</evidence>
<dbReference type="PANTHER" id="PTHR10746:SF6">
    <property type="entry name" value="LARGE RIBOSOMAL SUBUNIT PROTEIN UL4M"/>
    <property type="match status" value="1"/>
</dbReference>
<keyword evidence="5" id="KW-0699">rRNA-binding</keyword>
<evidence type="ECO:0000256" key="4">
    <source>
        <dbReference type="ARBA" id="ARBA00035244"/>
    </source>
</evidence>
<dbReference type="EMBL" id="OZ026884">
    <property type="protein sequence ID" value="CAL1241215.1"/>
    <property type="molecule type" value="Genomic_DNA"/>
</dbReference>
<feature type="region of interest" description="Disordered" evidence="6">
    <location>
        <begin position="48"/>
        <end position="77"/>
    </location>
</feature>
<keyword evidence="5" id="KW-0694">RNA-binding</keyword>
<dbReference type="NCBIfam" id="TIGR03953">
    <property type="entry name" value="rplD_bact"/>
    <property type="match status" value="1"/>
</dbReference>
<evidence type="ECO:0000256" key="3">
    <source>
        <dbReference type="ARBA" id="ARBA00023274"/>
    </source>
</evidence>
<dbReference type="HAMAP" id="MF_01328_B">
    <property type="entry name" value="Ribosomal_uL4_B"/>
    <property type="match status" value="1"/>
</dbReference>
<protein>
    <recommendedName>
        <fullName evidence="4 5">Large ribosomal subunit protein uL4</fullName>
    </recommendedName>
</protein>
<dbReference type="Gene3D" id="3.40.1370.10">
    <property type="match status" value="1"/>
</dbReference>
<dbReference type="InterPro" id="IPR013005">
    <property type="entry name" value="Ribosomal_uL4-like"/>
</dbReference>
<keyword evidence="3 5" id="KW-0687">Ribonucleoprotein</keyword>
<sequence length="209" mass="22832">MSLYVPPALHGGKNFEVAEAVFGREFNEPLVHQLIVAYMAAGRSGTKAQKTRAEVRGGGAKPWRQKGTGKARAGTSRSPLWRGGGVVFAARPRNYKQKLNKKMYRGAMCSIFSELLRQGRLVATEEIEVAEPKTKLLLEKIKGMNFSRGVFIADNINTNLYLAARNVPSLEVCDVENISPVSLVASDKVIVTNGALKKLEATLLCGQRT</sequence>
<dbReference type="InterPro" id="IPR002136">
    <property type="entry name" value="Ribosomal_uL4"/>
</dbReference>
<keyword evidence="2 5" id="KW-0689">Ribosomal protein</keyword>
<comment type="similarity">
    <text evidence="1 5">Belongs to the universal ribosomal protein uL4 family.</text>
</comment>
<dbReference type="Proteomes" id="UP001497493">
    <property type="component" value="Chromosome"/>
</dbReference>
<name>A0ABM9NKQ4_9GAMM</name>
<comment type="function">
    <text evidence="5">Forms part of the polypeptide exit tunnel.</text>
</comment>
<evidence type="ECO:0000256" key="2">
    <source>
        <dbReference type="ARBA" id="ARBA00022980"/>
    </source>
</evidence>
<evidence type="ECO:0000313" key="8">
    <source>
        <dbReference type="Proteomes" id="UP001497493"/>
    </source>
</evidence>
<dbReference type="RefSeq" id="WP_348757736.1">
    <property type="nucleotide sequence ID" value="NZ_OZ026884.1"/>
</dbReference>
<comment type="function">
    <text evidence="5">One of the primary rRNA binding proteins, this protein initially binds near the 5'-end of the 23S rRNA. It is important during the early stages of 50S assembly. It makes multiple contacts with different domains of the 23S rRNA in the assembled 50S subunit and ribosome.</text>
</comment>
<organism evidence="7 8">
    <name type="scientific">Candidatus Methylocalor cossyra</name>
    <dbReference type="NCBI Taxonomy" id="3108543"/>
    <lineage>
        <taxon>Bacteria</taxon>
        <taxon>Pseudomonadati</taxon>
        <taxon>Pseudomonadota</taxon>
        <taxon>Gammaproteobacteria</taxon>
        <taxon>Methylococcales</taxon>
        <taxon>Methylococcaceae</taxon>
        <taxon>Candidatus Methylocalor</taxon>
    </lineage>
</organism>
<dbReference type="InterPro" id="IPR023574">
    <property type="entry name" value="Ribosomal_uL4_dom_sf"/>
</dbReference>